<dbReference type="GO" id="GO:0008233">
    <property type="term" value="F:peptidase activity"/>
    <property type="evidence" value="ECO:0007669"/>
    <property type="project" value="UniProtKB-KW"/>
</dbReference>
<dbReference type="PROSITE" id="PS50203">
    <property type="entry name" value="CALPAIN_CAT"/>
    <property type="match status" value="1"/>
</dbReference>
<keyword evidence="2" id="KW-1185">Reference proteome</keyword>
<dbReference type="Gene3D" id="3.90.70.10">
    <property type="entry name" value="Cysteine proteinases"/>
    <property type="match status" value="1"/>
</dbReference>
<dbReference type="PANTHER" id="PTHR10183:SF379">
    <property type="entry name" value="CALPAIN-5"/>
    <property type="match status" value="1"/>
</dbReference>
<proteinExistence type="predicted"/>
<name>A0ABP0KXC9_9DINO</name>
<dbReference type="Proteomes" id="UP001642464">
    <property type="component" value="Unassembled WGS sequence"/>
</dbReference>
<reference evidence="1 2" key="1">
    <citation type="submission" date="2024-02" db="EMBL/GenBank/DDBJ databases">
        <authorList>
            <person name="Chen Y."/>
            <person name="Shah S."/>
            <person name="Dougan E. K."/>
            <person name="Thang M."/>
            <person name="Chan C."/>
        </authorList>
    </citation>
    <scope>NUCLEOTIDE SEQUENCE [LARGE SCALE GENOMIC DNA]</scope>
</reference>
<feature type="non-terminal residue" evidence="1">
    <location>
        <position position="1"/>
    </location>
</feature>
<protein>
    <submittedName>
        <fullName evidence="1">Calpain-3 (Calcium-activated neutral proteinase 3) (CANP 3) (Calpain L3) (Calpain p94) (Muscle-specific calcium-activated neutral protease 3)</fullName>
    </submittedName>
</protein>
<dbReference type="SMART" id="SM00230">
    <property type="entry name" value="CysPc"/>
    <property type="match status" value="1"/>
</dbReference>
<keyword evidence="1" id="KW-0645">Protease</keyword>
<dbReference type="PANTHER" id="PTHR10183">
    <property type="entry name" value="CALPAIN"/>
    <property type="match status" value="1"/>
</dbReference>
<keyword evidence="1" id="KW-0378">Hydrolase</keyword>
<dbReference type="EMBL" id="CAXAMM010013492">
    <property type="protein sequence ID" value="CAK9031541.1"/>
    <property type="molecule type" value="Genomic_DNA"/>
</dbReference>
<sequence>QVHQIDDYLPMYWPGYGKEIYHHIFCPITDHKVLFALVEKAFAKMCGSYANLKSGMCYTAWAHLTGCCECEQFRTSREKPLHWVVTAEKGIAVRGRAERCSPRLGRLRSGARFEEVERSFSWIKFKKLEGDGPDEGYLFYYEHGQRVAQRSTPLKIQKIEYQIVDNPRDDDVEHSDAFKVISTVDMDLEEYWKTLLAYDQANYLMGTHMTDLNDEMPCGLVPGHAYSVLSVVEVEGLRLVRCRNPWGNTEWNGPWSDRCDEWMANPTIAEALNVDLQYEGSFWMDFEDWVYIMGEMRVTKKSMPGKRGALDIPVLDD</sequence>
<organism evidence="1 2">
    <name type="scientific">Durusdinium trenchii</name>
    <dbReference type="NCBI Taxonomy" id="1381693"/>
    <lineage>
        <taxon>Eukaryota</taxon>
        <taxon>Sar</taxon>
        <taxon>Alveolata</taxon>
        <taxon>Dinophyceae</taxon>
        <taxon>Suessiales</taxon>
        <taxon>Symbiodiniaceae</taxon>
        <taxon>Durusdinium</taxon>
    </lineage>
</organism>
<accession>A0ABP0KXC9</accession>
<dbReference type="InterPro" id="IPR001300">
    <property type="entry name" value="Peptidase_C2_calpain_cat"/>
</dbReference>
<dbReference type="SUPFAM" id="SSF54001">
    <property type="entry name" value="Cysteine proteinases"/>
    <property type="match status" value="1"/>
</dbReference>
<dbReference type="Pfam" id="PF00648">
    <property type="entry name" value="Peptidase_C2"/>
    <property type="match status" value="2"/>
</dbReference>
<evidence type="ECO:0000313" key="1">
    <source>
        <dbReference type="EMBL" id="CAK9031541.1"/>
    </source>
</evidence>
<dbReference type="InterPro" id="IPR022684">
    <property type="entry name" value="Calpain_cysteine_protease"/>
</dbReference>
<gene>
    <name evidence="1" type="ORF">SCF082_LOCUS19680</name>
</gene>
<comment type="caution">
    <text evidence="1">The sequence shown here is derived from an EMBL/GenBank/DDBJ whole genome shotgun (WGS) entry which is preliminary data.</text>
</comment>
<dbReference type="GO" id="GO:0006508">
    <property type="term" value="P:proteolysis"/>
    <property type="evidence" value="ECO:0007669"/>
    <property type="project" value="UniProtKB-KW"/>
</dbReference>
<dbReference type="InterPro" id="IPR038765">
    <property type="entry name" value="Papain-like_cys_pep_sf"/>
</dbReference>
<evidence type="ECO:0000313" key="2">
    <source>
        <dbReference type="Proteomes" id="UP001642464"/>
    </source>
</evidence>